<dbReference type="InterPro" id="IPR011063">
    <property type="entry name" value="TilS/TtcA_N"/>
</dbReference>
<sequence length="324" mass="35068">MAPAAFIDRFRSDLDRLIEPGTRVGIAVSGGPDSMALLLLAAAARPGEILAATVDHGLRTESRAEAEIVAAECARLGIPHAILPIAWERPPTSAVQESARKARYAALASWMRGRGVPVLMTAHHLDDQAETLLMRFNRGSGVKGLAGMRARSPLTGAADLKLVRPLLEWRRCELEDVCAEAGVKPAADPSNDDERYERVRIRKAISDSSWLDPESLARSASHLGFADEAITWATDREWEEKVTVGDDRVSYTPSGAPAEIVRRVLSRAIATLGTEGCPNDLRSREIQHVIDTLRSSGTATLRGVRCSGGPTWIFTPAKPRCPPS</sequence>
<comment type="domain">
    <text evidence="6">The N-terminal region contains the highly conserved SGGXDS motif, predicted to be a P-loop motif involved in ATP binding.</text>
</comment>
<dbReference type="GO" id="GO:0032267">
    <property type="term" value="F:tRNA(Ile)-lysidine synthase activity"/>
    <property type="evidence" value="ECO:0007669"/>
    <property type="project" value="UniProtKB-EC"/>
</dbReference>
<dbReference type="RefSeq" id="WP_187715216.1">
    <property type="nucleotide sequence ID" value="NZ_BAABJC010000001.1"/>
</dbReference>
<accession>A0ABX6T1T4</accession>
<evidence type="ECO:0000256" key="3">
    <source>
        <dbReference type="ARBA" id="ARBA00022741"/>
    </source>
</evidence>
<keyword evidence="9" id="KW-1185">Reference proteome</keyword>
<evidence type="ECO:0000256" key="5">
    <source>
        <dbReference type="ARBA" id="ARBA00048539"/>
    </source>
</evidence>
<dbReference type="CDD" id="cd01992">
    <property type="entry name" value="TilS_N"/>
    <property type="match status" value="1"/>
</dbReference>
<dbReference type="PANTHER" id="PTHR43033">
    <property type="entry name" value="TRNA(ILE)-LYSIDINE SYNTHASE-RELATED"/>
    <property type="match status" value="1"/>
</dbReference>
<dbReference type="EMBL" id="CP060780">
    <property type="protein sequence ID" value="QNP43791.1"/>
    <property type="molecule type" value="Genomic_DNA"/>
</dbReference>
<dbReference type="Gene3D" id="3.40.50.620">
    <property type="entry name" value="HUPs"/>
    <property type="match status" value="1"/>
</dbReference>
<keyword evidence="6" id="KW-0963">Cytoplasm</keyword>
<evidence type="ECO:0000313" key="8">
    <source>
        <dbReference type="EMBL" id="QNP43791.1"/>
    </source>
</evidence>
<dbReference type="EC" id="6.3.4.19" evidence="6"/>
<keyword evidence="4 6" id="KW-0067">ATP-binding</keyword>
<dbReference type="Pfam" id="PF01171">
    <property type="entry name" value="ATP_bind_3"/>
    <property type="match status" value="1"/>
</dbReference>
<evidence type="ECO:0000256" key="1">
    <source>
        <dbReference type="ARBA" id="ARBA00022598"/>
    </source>
</evidence>
<evidence type="ECO:0000313" key="9">
    <source>
        <dbReference type="Proteomes" id="UP000516134"/>
    </source>
</evidence>
<evidence type="ECO:0000259" key="7">
    <source>
        <dbReference type="Pfam" id="PF01171"/>
    </source>
</evidence>
<evidence type="ECO:0000256" key="6">
    <source>
        <dbReference type="HAMAP-Rule" id="MF_01161"/>
    </source>
</evidence>
<feature type="binding site" evidence="6">
    <location>
        <begin position="29"/>
        <end position="34"/>
    </location>
    <ligand>
        <name>ATP</name>
        <dbReference type="ChEBI" id="CHEBI:30616"/>
    </ligand>
</feature>
<protein>
    <recommendedName>
        <fullName evidence="6">tRNA(Ile)-lysidine synthase</fullName>
        <ecNumber evidence="6">6.3.4.19</ecNumber>
    </recommendedName>
    <alternativeName>
        <fullName evidence="6">tRNA(Ile)-2-lysyl-cytidine synthase</fullName>
    </alternativeName>
    <alternativeName>
        <fullName evidence="6">tRNA(Ile)-lysidine synthetase</fullName>
    </alternativeName>
</protein>
<dbReference type="InterPro" id="IPR014729">
    <property type="entry name" value="Rossmann-like_a/b/a_fold"/>
</dbReference>
<comment type="subcellular location">
    <subcellularLocation>
        <location evidence="6">Cytoplasm</location>
    </subcellularLocation>
</comment>
<keyword evidence="1 6" id="KW-0436">Ligase</keyword>
<comment type="similarity">
    <text evidence="6">Belongs to the tRNA(Ile)-lysidine synthase family.</text>
</comment>
<dbReference type="SUPFAM" id="SSF52402">
    <property type="entry name" value="Adenine nucleotide alpha hydrolases-like"/>
    <property type="match status" value="1"/>
</dbReference>
<evidence type="ECO:0000256" key="4">
    <source>
        <dbReference type="ARBA" id="ARBA00022840"/>
    </source>
</evidence>
<gene>
    <name evidence="6 8" type="primary">tilS</name>
    <name evidence="8" type="ORF">H9L15_03830</name>
</gene>
<name>A0ABX6T1T4_9SPHN</name>
<reference evidence="8 9" key="1">
    <citation type="submission" date="2020-08" db="EMBL/GenBank/DDBJ databases">
        <title>Genome sequence of Sphingomonas daechungensis KACC 18115T.</title>
        <authorList>
            <person name="Hyun D.-W."/>
            <person name="Bae J.-W."/>
        </authorList>
    </citation>
    <scope>NUCLEOTIDE SEQUENCE [LARGE SCALE GENOMIC DNA]</scope>
    <source>
        <strain evidence="8 9">KACC 18115</strain>
    </source>
</reference>
<dbReference type="Proteomes" id="UP000516134">
    <property type="component" value="Chromosome"/>
</dbReference>
<keyword evidence="3 6" id="KW-0547">Nucleotide-binding</keyword>
<dbReference type="NCBIfam" id="TIGR02432">
    <property type="entry name" value="lysidine_TilS_N"/>
    <property type="match status" value="1"/>
</dbReference>
<feature type="domain" description="tRNA(Ile)-lysidine/2-thiocytidine synthase N-terminal" evidence="7">
    <location>
        <begin position="24"/>
        <end position="203"/>
    </location>
</feature>
<keyword evidence="2 6" id="KW-0819">tRNA processing</keyword>
<dbReference type="InterPro" id="IPR012094">
    <property type="entry name" value="tRNA_Ile_lys_synt"/>
</dbReference>
<organism evidence="8 9">
    <name type="scientific">Sphingomonas daechungensis</name>
    <dbReference type="NCBI Taxonomy" id="1176646"/>
    <lineage>
        <taxon>Bacteria</taxon>
        <taxon>Pseudomonadati</taxon>
        <taxon>Pseudomonadota</taxon>
        <taxon>Alphaproteobacteria</taxon>
        <taxon>Sphingomonadales</taxon>
        <taxon>Sphingomonadaceae</taxon>
        <taxon>Sphingomonas</taxon>
    </lineage>
</organism>
<dbReference type="PANTHER" id="PTHR43033:SF5">
    <property type="entry name" value="TRNA(ILE)-LYSIDINE SYNTHETASE"/>
    <property type="match status" value="1"/>
</dbReference>
<dbReference type="HAMAP" id="MF_01161">
    <property type="entry name" value="tRNA_Ile_lys_synt"/>
    <property type="match status" value="1"/>
</dbReference>
<comment type="function">
    <text evidence="6">Ligates lysine onto the cytidine present at position 34 of the AUA codon-specific tRNA(Ile) that contains the anticodon CAU, in an ATP-dependent manner. Cytidine is converted to lysidine, thus changing the amino acid specificity of the tRNA from methionine to isoleucine.</text>
</comment>
<dbReference type="InterPro" id="IPR012795">
    <property type="entry name" value="tRNA_Ile_lys_synt_N"/>
</dbReference>
<evidence type="ECO:0000256" key="2">
    <source>
        <dbReference type="ARBA" id="ARBA00022694"/>
    </source>
</evidence>
<comment type="catalytic activity">
    <reaction evidence="5 6">
        <text>cytidine(34) in tRNA(Ile2) + L-lysine + ATP = lysidine(34) in tRNA(Ile2) + AMP + diphosphate + H(+)</text>
        <dbReference type="Rhea" id="RHEA:43744"/>
        <dbReference type="Rhea" id="RHEA-COMP:10625"/>
        <dbReference type="Rhea" id="RHEA-COMP:10670"/>
        <dbReference type="ChEBI" id="CHEBI:15378"/>
        <dbReference type="ChEBI" id="CHEBI:30616"/>
        <dbReference type="ChEBI" id="CHEBI:32551"/>
        <dbReference type="ChEBI" id="CHEBI:33019"/>
        <dbReference type="ChEBI" id="CHEBI:82748"/>
        <dbReference type="ChEBI" id="CHEBI:83665"/>
        <dbReference type="ChEBI" id="CHEBI:456215"/>
        <dbReference type="EC" id="6.3.4.19"/>
    </reaction>
</comment>
<proteinExistence type="inferred from homology"/>